<dbReference type="SUPFAM" id="SSF56059">
    <property type="entry name" value="Glutathione synthetase ATP-binding domain-like"/>
    <property type="match status" value="1"/>
</dbReference>
<dbReference type="Pfam" id="PF21360">
    <property type="entry name" value="PylC-like_N"/>
    <property type="match status" value="1"/>
</dbReference>
<evidence type="ECO:0000259" key="2">
    <source>
        <dbReference type="PROSITE" id="PS50975"/>
    </source>
</evidence>
<dbReference type="RefSeq" id="WP_089608917.1">
    <property type="nucleotide sequence ID" value="NZ_CP022121.1"/>
</dbReference>
<name>A0ABT1Y6F0_9FIRM</name>
<evidence type="ECO:0000313" key="4">
    <source>
        <dbReference type="Proteomes" id="UP001524944"/>
    </source>
</evidence>
<dbReference type="NCBIfam" id="NF009404">
    <property type="entry name" value="PRK12767.1-3"/>
    <property type="match status" value="1"/>
</dbReference>
<sequence>MNILLTAVGRRSYLVHYFKEVLGRNGQVHAANSNLDSIALQDADKAVITPLSFDDEYIPFLMEYCRKHHIRAIIPRLDIDLPILSKRKKEFESIGVKVIVSNEEVIAVCNDKWATYQFLLKHGFHTPRTFLSIQDALEAVKCHELSFPIMIKPRWGAGSLGIFEADNQEELYVLHQKTKKKIAENYIKVVSQQDPKRSVIIQEKLNGEEYGLDIINDLEGNFQSVSIKKKYEMRGGETDFAEIVEHKDLEETGQKISRDLGHISIIDVDAFLVEGVPFVLEMNPRFGGGYPFSHIGGVDLPKAIISWLKGEQVAVSSLQAKPGVIGIKDMTTVRLKSCQ</sequence>
<keyword evidence="1" id="KW-0067">ATP-binding</keyword>
<evidence type="ECO:0000256" key="1">
    <source>
        <dbReference type="PROSITE-ProRule" id="PRU00409"/>
    </source>
</evidence>
<dbReference type="InterPro" id="IPR013815">
    <property type="entry name" value="ATP_grasp_subdomain_1"/>
</dbReference>
<dbReference type="EMBL" id="JANPWE010000002">
    <property type="protein sequence ID" value="MCR6545261.1"/>
    <property type="molecule type" value="Genomic_DNA"/>
</dbReference>
<feature type="domain" description="ATP-grasp" evidence="2">
    <location>
        <begin position="116"/>
        <end position="309"/>
    </location>
</feature>
<protein>
    <submittedName>
        <fullName evidence="3">ATP-grasp domain-containing protein</fullName>
    </submittedName>
</protein>
<gene>
    <name evidence="3" type="ORF">NVS47_06990</name>
</gene>
<dbReference type="PANTHER" id="PTHR21621">
    <property type="entry name" value="RIBOSOMAL PROTEIN S6 MODIFICATION PROTEIN"/>
    <property type="match status" value="1"/>
</dbReference>
<accession>A0ABT1Y6F0</accession>
<organism evidence="3 4">
    <name type="scientific">Dehalobacterium formicoaceticum</name>
    <dbReference type="NCBI Taxonomy" id="51515"/>
    <lineage>
        <taxon>Bacteria</taxon>
        <taxon>Bacillati</taxon>
        <taxon>Bacillota</taxon>
        <taxon>Clostridia</taxon>
        <taxon>Eubacteriales</taxon>
        <taxon>Peptococcaceae</taxon>
        <taxon>Dehalobacterium</taxon>
    </lineage>
</organism>
<dbReference type="InterPro" id="IPR003806">
    <property type="entry name" value="ATP-grasp_PylC-type"/>
</dbReference>
<proteinExistence type="predicted"/>
<comment type="caution">
    <text evidence="3">The sequence shown here is derived from an EMBL/GenBank/DDBJ whole genome shotgun (WGS) entry which is preliminary data.</text>
</comment>
<dbReference type="InterPro" id="IPR011761">
    <property type="entry name" value="ATP-grasp"/>
</dbReference>
<reference evidence="3 4" key="1">
    <citation type="submission" date="2022-08" db="EMBL/GenBank/DDBJ databases">
        <title>Proteogenomics of the novel Dehalobacterium formicoaceticum strain EZ94 highlights a key role of methyltransferases during anaerobic dichloromethane degradation.</title>
        <authorList>
            <person name="Wasmund K."/>
        </authorList>
    </citation>
    <scope>NUCLEOTIDE SEQUENCE [LARGE SCALE GENOMIC DNA]</scope>
    <source>
        <strain evidence="3 4">EZ94</strain>
    </source>
</reference>
<dbReference type="Proteomes" id="UP001524944">
    <property type="component" value="Unassembled WGS sequence"/>
</dbReference>
<dbReference type="Gene3D" id="3.30.1490.20">
    <property type="entry name" value="ATP-grasp fold, A domain"/>
    <property type="match status" value="1"/>
</dbReference>
<dbReference type="PROSITE" id="PS50975">
    <property type="entry name" value="ATP_GRASP"/>
    <property type="match status" value="1"/>
</dbReference>
<dbReference type="PANTHER" id="PTHR21621:SF0">
    <property type="entry name" value="BETA-CITRYLGLUTAMATE SYNTHASE B-RELATED"/>
    <property type="match status" value="1"/>
</dbReference>
<keyword evidence="1" id="KW-0547">Nucleotide-binding</keyword>
<evidence type="ECO:0000313" key="3">
    <source>
        <dbReference type="EMBL" id="MCR6545261.1"/>
    </source>
</evidence>
<dbReference type="InterPro" id="IPR048764">
    <property type="entry name" value="PylC_N"/>
</dbReference>
<dbReference type="Pfam" id="PF02655">
    <property type="entry name" value="ATP-grasp_3"/>
    <property type="match status" value="1"/>
</dbReference>
<dbReference type="Gene3D" id="3.40.50.20">
    <property type="match status" value="1"/>
</dbReference>
<keyword evidence="4" id="KW-1185">Reference proteome</keyword>
<dbReference type="Gene3D" id="3.30.470.20">
    <property type="entry name" value="ATP-grasp fold, B domain"/>
    <property type="match status" value="1"/>
</dbReference>